<keyword evidence="2" id="KW-1185">Reference proteome</keyword>
<comment type="caution">
    <text evidence="1">The sequence shown here is derived from an EMBL/GenBank/DDBJ whole genome shotgun (WGS) entry which is preliminary data.</text>
</comment>
<evidence type="ECO:0000313" key="2">
    <source>
        <dbReference type="Proteomes" id="UP001060215"/>
    </source>
</evidence>
<protein>
    <submittedName>
        <fullName evidence="1">Citrate-binding protein</fullName>
    </submittedName>
</protein>
<proteinExistence type="predicted"/>
<gene>
    <name evidence="1" type="ORF">LOK49_LG08G01328</name>
</gene>
<dbReference type="EMBL" id="CM045766">
    <property type="protein sequence ID" value="KAI8004035.1"/>
    <property type="molecule type" value="Genomic_DNA"/>
</dbReference>
<organism evidence="1 2">
    <name type="scientific">Camellia lanceoleosa</name>
    <dbReference type="NCBI Taxonomy" id="1840588"/>
    <lineage>
        <taxon>Eukaryota</taxon>
        <taxon>Viridiplantae</taxon>
        <taxon>Streptophyta</taxon>
        <taxon>Embryophyta</taxon>
        <taxon>Tracheophyta</taxon>
        <taxon>Spermatophyta</taxon>
        <taxon>Magnoliopsida</taxon>
        <taxon>eudicotyledons</taxon>
        <taxon>Gunneridae</taxon>
        <taxon>Pentapetalae</taxon>
        <taxon>asterids</taxon>
        <taxon>Ericales</taxon>
        <taxon>Theaceae</taxon>
        <taxon>Camellia</taxon>
    </lineage>
</organism>
<dbReference type="Proteomes" id="UP001060215">
    <property type="component" value="Chromosome 9"/>
</dbReference>
<accession>A0ACC0GUR9</accession>
<reference evidence="1 2" key="1">
    <citation type="journal article" date="2022" name="Plant J.">
        <title>Chromosome-level genome of Camellia lanceoleosa provides a valuable resource for understanding genome evolution and self-incompatibility.</title>
        <authorList>
            <person name="Gong W."/>
            <person name="Xiao S."/>
            <person name="Wang L."/>
            <person name="Liao Z."/>
            <person name="Chang Y."/>
            <person name="Mo W."/>
            <person name="Hu G."/>
            <person name="Li W."/>
            <person name="Zhao G."/>
            <person name="Zhu H."/>
            <person name="Hu X."/>
            <person name="Ji K."/>
            <person name="Xiang X."/>
            <person name="Song Q."/>
            <person name="Yuan D."/>
            <person name="Jin S."/>
            <person name="Zhang L."/>
        </authorList>
    </citation>
    <scope>NUCLEOTIDE SEQUENCE [LARGE SCALE GENOMIC DNA]</scope>
    <source>
        <strain evidence="1">SQ_2022a</strain>
    </source>
</reference>
<evidence type="ECO:0000313" key="1">
    <source>
        <dbReference type="EMBL" id="KAI8004035.1"/>
    </source>
</evidence>
<sequence length="341" mass="39054">MLWILYKTFSSSEAAELLRGENKLPILISPSPVDFASPATTSLIATPPSLLIPVVDFTAIMLPSHSPWCSVYASNSDKSTACPSSCAYSSGTAPAPFQMTSEQYEQLCQEVRGLRQDVIAYRTQSQQDFLEFRSQYQQDMLDLRSLLQAILDAQQRPPRNRTSKFKLQKPYDIPLEQRYSFQNGVHRLWVYADDKPYEPSSPTQPRTEIRILGLDYSSGVWQFEGYGFVPNSTSGATIVQIHGVTNYATTILLRIYNGDMRYYSVDLVDTDLYDKWFRVNLIHDVDKRNLTVFIDGLKKFETKDRGAGDFYFKCGVYAAPANISYYMESRWRDIKIYKKSR</sequence>
<name>A0ACC0GUR9_9ERIC</name>